<keyword evidence="7 9" id="KW-0472">Membrane</keyword>
<organism evidence="15 16">
    <name type="scientific">Sphingomonas populi</name>
    <dbReference type="NCBI Taxonomy" id="2484750"/>
    <lineage>
        <taxon>Bacteria</taxon>
        <taxon>Pseudomonadati</taxon>
        <taxon>Pseudomonadota</taxon>
        <taxon>Alphaproteobacteria</taxon>
        <taxon>Sphingomonadales</taxon>
        <taxon>Sphingomonadaceae</taxon>
        <taxon>Sphingomonas</taxon>
    </lineage>
</organism>
<comment type="caution">
    <text evidence="15">The sequence shown here is derived from an EMBL/GenBank/DDBJ whole genome shotgun (WGS) entry which is preliminary data.</text>
</comment>
<evidence type="ECO:0000259" key="14">
    <source>
        <dbReference type="Pfam" id="PF07715"/>
    </source>
</evidence>
<dbReference type="Gene3D" id="2.170.130.10">
    <property type="entry name" value="TonB-dependent receptor, plug domain"/>
    <property type="match status" value="1"/>
</dbReference>
<keyword evidence="15" id="KW-0675">Receptor</keyword>
<protein>
    <submittedName>
        <fullName evidence="15">TonB-dependent receptor</fullName>
    </submittedName>
</protein>
<dbReference type="PANTHER" id="PTHR47234:SF3">
    <property type="entry name" value="SECRETIN_TONB SHORT N-TERMINAL DOMAIN-CONTAINING PROTEIN"/>
    <property type="match status" value="1"/>
</dbReference>
<evidence type="ECO:0000313" key="15">
    <source>
        <dbReference type="EMBL" id="RZF64049.1"/>
    </source>
</evidence>
<evidence type="ECO:0000256" key="5">
    <source>
        <dbReference type="ARBA" id="ARBA00022729"/>
    </source>
</evidence>
<keyword evidence="6 11" id="KW-0798">TonB box</keyword>
<dbReference type="SUPFAM" id="SSF56935">
    <property type="entry name" value="Porins"/>
    <property type="match status" value="1"/>
</dbReference>
<dbReference type="InterPro" id="IPR037066">
    <property type="entry name" value="Plug_dom_sf"/>
</dbReference>
<evidence type="ECO:0000256" key="2">
    <source>
        <dbReference type="ARBA" id="ARBA00022448"/>
    </source>
</evidence>
<dbReference type="PROSITE" id="PS52016">
    <property type="entry name" value="TONB_DEPENDENT_REC_3"/>
    <property type="match status" value="1"/>
</dbReference>
<dbReference type="PROSITE" id="PS01156">
    <property type="entry name" value="TONB_DEPENDENT_REC_2"/>
    <property type="match status" value="1"/>
</dbReference>
<dbReference type="AlphaFoldDB" id="A0A4Q6Y3U1"/>
<keyword evidence="4 9" id="KW-0812">Transmembrane</keyword>
<dbReference type="InterPro" id="IPR039426">
    <property type="entry name" value="TonB-dep_rcpt-like"/>
</dbReference>
<evidence type="ECO:0000256" key="3">
    <source>
        <dbReference type="ARBA" id="ARBA00022452"/>
    </source>
</evidence>
<dbReference type="RefSeq" id="WP_130158071.1">
    <property type="nucleotide sequence ID" value="NZ_SGIS01000018.1"/>
</dbReference>
<evidence type="ECO:0000256" key="4">
    <source>
        <dbReference type="ARBA" id="ARBA00022692"/>
    </source>
</evidence>
<comment type="subcellular location">
    <subcellularLocation>
        <location evidence="1 9">Cell outer membrane</location>
        <topology evidence="1 9">Multi-pass membrane protein</topology>
    </subcellularLocation>
</comment>
<evidence type="ECO:0000313" key="16">
    <source>
        <dbReference type="Proteomes" id="UP000292085"/>
    </source>
</evidence>
<dbReference type="EMBL" id="SGIS01000018">
    <property type="protein sequence ID" value="RZF64049.1"/>
    <property type="molecule type" value="Genomic_DNA"/>
</dbReference>
<dbReference type="InterPro" id="IPR010917">
    <property type="entry name" value="TonB_rcpt_CS"/>
</dbReference>
<feature type="signal peptide" evidence="12">
    <location>
        <begin position="1"/>
        <end position="40"/>
    </location>
</feature>
<dbReference type="InterPro" id="IPR036942">
    <property type="entry name" value="Beta-barrel_TonB_sf"/>
</dbReference>
<dbReference type="Proteomes" id="UP000292085">
    <property type="component" value="Unassembled WGS sequence"/>
</dbReference>
<keyword evidence="3 9" id="KW-1134">Transmembrane beta strand</keyword>
<dbReference type="PANTHER" id="PTHR47234">
    <property type="match status" value="1"/>
</dbReference>
<evidence type="ECO:0000256" key="11">
    <source>
        <dbReference type="RuleBase" id="RU003357"/>
    </source>
</evidence>
<evidence type="ECO:0000259" key="13">
    <source>
        <dbReference type="Pfam" id="PF00593"/>
    </source>
</evidence>
<evidence type="ECO:0000256" key="12">
    <source>
        <dbReference type="SAM" id="SignalP"/>
    </source>
</evidence>
<dbReference type="OrthoDB" id="7051241at2"/>
<evidence type="ECO:0000256" key="1">
    <source>
        <dbReference type="ARBA" id="ARBA00004571"/>
    </source>
</evidence>
<feature type="chain" id="PRO_5020687629" evidence="12">
    <location>
        <begin position="41"/>
        <end position="1013"/>
    </location>
</feature>
<keyword evidence="16" id="KW-1185">Reference proteome</keyword>
<feature type="short sequence motif" description="TonB C-terminal box" evidence="10">
    <location>
        <begin position="996"/>
        <end position="1013"/>
    </location>
</feature>
<dbReference type="InterPro" id="IPR000531">
    <property type="entry name" value="Beta-barrel_TonB"/>
</dbReference>
<name>A0A4Q6Y3U1_9SPHN</name>
<proteinExistence type="inferred from homology"/>
<dbReference type="Pfam" id="PF07715">
    <property type="entry name" value="Plug"/>
    <property type="match status" value="1"/>
</dbReference>
<evidence type="ECO:0000256" key="6">
    <source>
        <dbReference type="ARBA" id="ARBA00023077"/>
    </source>
</evidence>
<accession>A0A4Q6Y3U1</accession>
<dbReference type="Pfam" id="PF00593">
    <property type="entry name" value="TonB_dep_Rec_b-barrel"/>
    <property type="match status" value="1"/>
</dbReference>
<evidence type="ECO:0000256" key="9">
    <source>
        <dbReference type="PROSITE-ProRule" id="PRU01360"/>
    </source>
</evidence>
<evidence type="ECO:0000256" key="7">
    <source>
        <dbReference type="ARBA" id="ARBA00023136"/>
    </source>
</evidence>
<sequence length="1013" mass="107598">MANTISEDDHNALPRRARTTLLTASLASLIAVAIASPAAAQTAPPATLPADAPQAAEQDIVVTGSRITTGGFTAPTPTQTIGAADIARNAEPNVFTTIAQLPSLQGSSGVTTGTNSTSSGQQGLSSFSLRGLGTIRTLTLLDGQRVVGANVTGVPDISLFPQLLIKRVDVVTGGASASYGSDAVGGVVNFITDKRFEGFKANLQGGITTYGDNKQVLFQAAAGRAFFNDRLHVEVSGEYDHEDGVPAGGFGEQLAGGRDWYRTTTFLNRNIKTDGSPQYLVRDHAQAYQYTKYGLITGGPLQGTAFDVNGKPFQFQYGSGGVPSKALPGNPAFGLVSGCYAQGGFCEGGDLSGNVGIGTTLQSRLDRYNGYGRIGFDIDPDNELYATVNIAQVDTMNQPNPGATKSGLTLQCSNPFVPTTIQDACRTAGITSFQFGSSNGQLPKNITVYPTRKQYRFVGGAAGKLQVFGTRWNYDVSYEHGENITDIHVKNITLTPRYNAAIQAISLGGQIVCADPIARANGCVPINIIGGAAPSAAALEYIEPGNGPYQHTRQTQDAFNFSFSGSPLSLWAGPVSVAAGAEYRNEFYHVIGDPYGNGIGDGISTETPYTSAYPADPVLNTAGTNWYAGNYHAGRGSYHVAEGFLEVNLPFLKSETLGSANLNVAGRVTNYSTSGTVYTWKIGGTWDTPIDGVRLRAVTSRDVRAPNLSELFAAPITTTIPNFSNSDPNRPNGVPATLTILQNAIGNTALKPEIARNTTAGIVLSRPHWLPGFSASFDYYRIKVNGVISTLNAQQEVDLCYLNNITSLCGAFNLNPGAGTPPYVNLQAFNLASIFTDGFDIEASYQFNLGDVGLPGRFELRGLATNVKNFITDSGVPGTIPTQSAGVNAGNTPHWKLLATENWTTDRFSLSVQQRWFSDGAYNNEYVVCSAGNCPVSTTQHPTIDNNTMPGAFYLDLGGSFNVTQKLNVYFKVDNLLDHDPAPSPQTNTGIDVNQGLYDTLGRLFRVGARFNF</sequence>
<feature type="domain" description="TonB-dependent receptor plug" evidence="14">
    <location>
        <begin position="74"/>
        <end position="187"/>
    </location>
</feature>
<dbReference type="Gene3D" id="2.40.170.20">
    <property type="entry name" value="TonB-dependent receptor, beta-barrel domain"/>
    <property type="match status" value="1"/>
</dbReference>
<keyword evidence="8 9" id="KW-0998">Cell outer membrane</keyword>
<evidence type="ECO:0000256" key="8">
    <source>
        <dbReference type="ARBA" id="ARBA00023237"/>
    </source>
</evidence>
<reference evidence="15 16" key="1">
    <citation type="submission" date="2019-02" db="EMBL/GenBank/DDBJ databases">
        <authorList>
            <person name="Li Y."/>
        </authorList>
    </citation>
    <scope>NUCLEOTIDE SEQUENCE [LARGE SCALE GENOMIC DNA]</scope>
    <source>
        <strain evidence="15 16">3-7</strain>
    </source>
</reference>
<evidence type="ECO:0000256" key="10">
    <source>
        <dbReference type="PROSITE-ProRule" id="PRU10144"/>
    </source>
</evidence>
<keyword evidence="2 9" id="KW-0813">Transport</keyword>
<keyword evidence="5 12" id="KW-0732">Signal</keyword>
<gene>
    <name evidence="15" type="ORF">EWE75_12815</name>
</gene>
<comment type="similarity">
    <text evidence="9 11">Belongs to the TonB-dependent receptor family.</text>
</comment>
<dbReference type="GO" id="GO:0009279">
    <property type="term" value="C:cell outer membrane"/>
    <property type="evidence" value="ECO:0007669"/>
    <property type="project" value="UniProtKB-SubCell"/>
</dbReference>
<dbReference type="InterPro" id="IPR012910">
    <property type="entry name" value="Plug_dom"/>
</dbReference>
<feature type="domain" description="TonB-dependent receptor-like beta-barrel" evidence="13">
    <location>
        <begin position="437"/>
        <end position="976"/>
    </location>
</feature>